<evidence type="ECO:0000256" key="1">
    <source>
        <dbReference type="ARBA" id="ARBA00000721"/>
    </source>
</evidence>
<proteinExistence type="inferred from homology"/>
<dbReference type="GO" id="GO:0008242">
    <property type="term" value="F:omega peptidase activity"/>
    <property type="evidence" value="ECO:0007669"/>
    <property type="project" value="UniProtKB-EC"/>
</dbReference>
<reference evidence="11 12" key="1">
    <citation type="submission" date="2014-04" db="EMBL/GenBank/DDBJ databases">
        <authorList>
            <consortium name="DOE Joint Genome Institute"/>
            <person name="Kuo A."/>
            <person name="Tarkka M."/>
            <person name="Buscot F."/>
            <person name="Kohler A."/>
            <person name="Nagy L.G."/>
            <person name="Floudas D."/>
            <person name="Copeland A."/>
            <person name="Barry K.W."/>
            <person name="Cichocki N."/>
            <person name="Veneault-Fourrey C."/>
            <person name="LaButti K."/>
            <person name="Lindquist E.A."/>
            <person name="Lipzen A."/>
            <person name="Lundell T."/>
            <person name="Morin E."/>
            <person name="Murat C."/>
            <person name="Sun H."/>
            <person name="Tunlid A."/>
            <person name="Henrissat B."/>
            <person name="Grigoriev I.V."/>
            <person name="Hibbett D.S."/>
            <person name="Martin F."/>
            <person name="Nordberg H.P."/>
            <person name="Cantor M.N."/>
            <person name="Hua S.X."/>
        </authorList>
    </citation>
    <scope>NUCLEOTIDE SEQUENCE [LARGE SCALE GENOMIC DNA]</scope>
    <source>
        <strain evidence="11 12">F 1598</strain>
    </source>
</reference>
<evidence type="ECO:0000256" key="3">
    <source>
        <dbReference type="ARBA" id="ARBA00010040"/>
    </source>
</evidence>
<dbReference type="InterPro" id="IPR045550">
    <property type="entry name" value="AARE_N"/>
</dbReference>
<accession>A0A0C3G4F3</accession>
<comment type="catalytic activity">
    <reaction evidence="1">
        <text>Cleavage of an N-acetyl or N-formyl amino acid from the N-terminus of a polypeptide.</text>
        <dbReference type="EC" id="3.4.19.1"/>
    </reaction>
</comment>
<dbReference type="GO" id="GO:0005737">
    <property type="term" value="C:cytoplasm"/>
    <property type="evidence" value="ECO:0007669"/>
    <property type="project" value="UniProtKB-SubCell"/>
</dbReference>
<comment type="subcellular location">
    <subcellularLocation>
        <location evidence="2">Cytoplasm</location>
    </subcellularLocation>
</comment>
<dbReference type="GO" id="GO:0006508">
    <property type="term" value="P:proteolysis"/>
    <property type="evidence" value="ECO:0007669"/>
    <property type="project" value="InterPro"/>
</dbReference>
<evidence type="ECO:0000313" key="11">
    <source>
        <dbReference type="EMBL" id="KIM86684.1"/>
    </source>
</evidence>
<keyword evidence="12" id="KW-1185">Reference proteome</keyword>
<gene>
    <name evidence="11" type="ORF">PILCRDRAFT_815933</name>
</gene>
<dbReference type="Pfam" id="PF19283">
    <property type="entry name" value="APEH_N"/>
    <property type="match status" value="1"/>
</dbReference>
<evidence type="ECO:0000256" key="8">
    <source>
        <dbReference type="ARBA" id="ARBA00032829"/>
    </source>
</evidence>
<dbReference type="Proteomes" id="UP000054166">
    <property type="component" value="Unassembled WGS sequence"/>
</dbReference>
<dbReference type="InParanoid" id="A0A0C3G4F3"/>
<dbReference type="EMBL" id="KN832981">
    <property type="protein sequence ID" value="KIM86684.1"/>
    <property type="molecule type" value="Genomic_DNA"/>
</dbReference>
<dbReference type="STRING" id="765440.A0A0C3G4F3"/>
<evidence type="ECO:0000256" key="2">
    <source>
        <dbReference type="ARBA" id="ARBA00004496"/>
    </source>
</evidence>
<protein>
    <recommendedName>
        <fullName evidence="5">acylaminoacyl-peptidase</fullName>
        <ecNumber evidence="5">3.4.19.1</ecNumber>
    </recommendedName>
    <alternativeName>
        <fullName evidence="8">Dipeptidyl-peptidase V</fullName>
    </alternativeName>
</protein>
<dbReference type="PANTHER" id="PTHR42776:SF4">
    <property type="entry name" value="ACYLAMINO-ACID-RELEASING ENZYME"/>
    <property type="match status" value="1"/>
</dbReference>
<keyword evidence="7" id="KW-0378">Hydrolase</keyword>
<dbReference type="SUPFAM" id="SSF53474">
    <property type="entry name" value="alpha/beta-Hydrolases"/>
    <property type="match status" value="1"/>
</dbReference>
<dbReference type="OrthoDB" id="43744at2759"/>
<reference evidence="12" key="2">
    <citation type="submission" date="2015-01" db="EMBL/GenBank/DDBJ databases">
        <title>Evolutionary Origins and Diversification of the Mycorrhizal Mutualists.</title>
        <authorList>
            <consortium name="DOE Joint Genome Institute"/>
            <consortium name="Mycorrhizal Genomics Consortium"/>
            <person name="Kohler A."/>
            <person name="Kuo A."/>
            <person name="Nagy L.G."/>
            <person name="Floudas D."/>
            <person name="Copeland A."/>
            <person name="Barry K.W."/>
            <person name="Cichocki N."/>
            <person name="Veneault-Fourrey C."/>
            <person name="LaButti K."/>
            <person name="Lindquist E.A."/>
            <person name="Lipzen A."/>
            <person name="Lundell T."/>
            <person name="Morin E."/>
            <person name="Murat C."/>
            <person name="Riley R."/>
            <person name="Ohm R."/>
            <person name="Sun H."/>
            <person name="Tunlid A."/>
            <person name="Henrissat B."/>
            <person name="Grigoriev I.V."/>
            <person name="Hibbett D.S."/>
            <person name="Martin F."/>
        </authorList>
    </citation>
    <scope>NUCLEOTIDE SEQUENCE [LARGE SCALE GENOMIC DNA]</scope>
    <source>
        <strain evidence="12">F 1598</strain>
    </source>
</reference>
<dbReference type="InterPro" id="IPR029058">
    <property type="entry name" value="AB_hydrolase_fold"/>
</dbReference>
<evidence type="ECO:0000256" key="6">
    <source>
        <dbReference type="ARBA" id="ARBA00022490"/>
    </source>
</evidence>
<dbReference type="HOGENOM" id="CLU_014230_1_0_1"/>
<dbReference type="Gene3D" id="3.40.50.1820">
    <property type="entry name" value="alpha/beta hydrolase"/>
    <property type="match status" value="1"/>
</dbReference>
<evidence type="ECO:0000256" key="4">
    <source>
        <dbReference type="ARBA" id="ARBA00011881"/>
    </source>
</evidence>
<name>A0A0C3G4F3_PILCF</name>
<sequence>MFKRSGKEHLYTALAELPVPTSACFQNSGHDVIRVTFSKQDHERNVTRSISSTIFVTSPNTLSSTLAQDASDIQTSTVSPSKSRVAILRQSSDQEKKRFVEIWAGDRLEASQEVSSTHGAFLTDDPLSCLSFSPSENALLYSAEAHDPATSDTNKDADPFERFRYTPQFGEGLSKKRPTLYLFKWGTSTEGDHSTDFTRLTALCFPQSLGPVILGQAIFASEDRILATGFEYTESGRLLGIKSCVNRITGVWMLGIPQINTANTSPATEELAVISKLSSTGHSGRSPRILSEASTVFWISNKVGGAHASCVLLHSLNMLSMEKKTILDIVWEPDENGFPGLYVGYSLPSQPFLKLSSGSFIATHSVWGSRSTVLLIATDDGRVTNLTPDEDKLLYSWSVLGTDSHRQIICARSSPFIPSEVVLGRIDDAGGVSWLVLSQPTLTPEIERQLRTLQATIIQIPNRHAVETILLRANTPGSDSTISRPCVCSPHGGPHATTVTSFSPVFTALALGGYAVSFVNYTGSLGFGENFVRKLLGQCGTLDVQDCIASVNHLIDIGVSERGPGKQFVYGGSHGGFLAAHLIGQYPDVFSAAVIANPVISCGEISTSDIPDWYFVEFGFPYDSTTIMTPSLYASLFAASPISHVDKVCAKVLLLLGEADLRVAPTQSLTYYHALKGRGKAIEMLAFPKESHPLSGVETSKICWEATRDWFDAAQNQLVV</sequence>
<dbReference type="EC" id="3.4.19.1" evidence="5"/>
<dbReference type="Pfam" id="PF00326">
    <property type="entry name" value="Peptidase_S9"/>
    <property type="match status" value="1"/>
</dbReference>
<evidence type="ECO:0000259" key="10">
    <source>
        <dbReference type="Pfam" id="PF19283"/>
    </source>
</evidence>
<dbReference type="GO" id="GO:0004252">
    <property type="term" value="F:serine-type endopeptidase activity"/>
    <property type="evidence" value="ECO:0007669"/>
    <property type="project" value="TreeGrafter"/>
</dbReference>
<keyword evidence="6" id="KW-0963">Cytoplasm</keyword>
<dbReference type="InterPro" id="IPR001375">
    <property type="entry name" value="Peptidase_S9_cat"/>
</dbReference>
<evidence type="ECO:0000256" key="7">
    <source>
        <dbReference type="ARBA" id="ARBA00022801"/>
    </source>
</evidence>
<organism evidence="11 12">
    <name type="scientific">Piloderma croceum (strain F 1598)</name>
    <dbReference type="NCBI Taxonomy" id="765440"/>
    <lineage>
        <taxon>Eukaryota</taxon>
        <taxon>Fungi</taxon>
        <taxon>Dikarya</taxon>
        <taxon>Basidiomycota</taxon>
        <taxon>Agaricomycotina</taxon>
        <taxon>Agaricomycetes</taxon>
        <taxon>Agaricomycetidae</taxon>
        <taxon>Atheliales</taxon>
        <taxon>Atheliaceae</taxon>
        <taxon>Piloderma</taxon>
    </lineage>
</organism>
<feature type="domain" description="Peptidase S9 prolyl oligopeptidase catalytic" evidence="9">
    <location>
        <begin position="501"/>
        <end position="713"/>
    </location>
</feature>
<feature type="domain" description="Acylamino-acid-releasing enzyme N-terminal" evidence="10">
    <location>
        <begin position="43"/>
        <end position="429"/>
    </location>
</feature>
<dbReference type="PANTHER" id="PTHR42776">
    <property type="entry name" value="SERINE PEPTIDASE S9 FAMILY MEMBER"/>
    <property type="match status" value="1"/>
</dbReference>
<evidence type="ECO:0000313" key="12">
    <source>
        <dbReference type="Proteomes" id="UP000054166"/>
    </source>
</evidence>
<dbReference type="SUPFAM" id="SSF82171">
    <property type="entry name" value="DPP6 N-terminal domain-like"/>
    <property type="match status" value="1"/>
</dbReference>
<dbReference type="AlphaFoldDB" id="A0A0C3G4F3"/>
<comment type="similarity">
    <text evidence="3">Belongs to the peptidase S9C family.</text>
</comment>
<evidence type="ECO:0000259" key="9">
    <source>
        <dbReference type="Pfam" id="PF00326"/>
    </source>
</evidence>
<evidence type="ECO:0000256" key="5">
    <source>
        <dbReference type="ARBA" id="ARBA00012917"/>
    </source>
</evidence>
<comment type="subunit">
    <text evidence="4">Homotetramer.</text>
</comment>